<comment type="subcellular location">
    <subcellularLocation>
        <location evidence="2">Secreted</location>
    </subcellularLocation>
</comment>
<sequence length="520" mass="57239">MAFLILPSRGLRLAAALLVAACFFAGNTLAAPEEKPDYTCSKTKACKIGCCGKLDASGVGVCGLGPDYCGTDCYSQCNQKSECDPGWGMEWSSASKCSDFVALHQTFVKEISCLIQNALVQAPTNERLDTMKDGTIKDHVAVSKLMPLAYLEECSPKTDLYSTDMEPEDIPLGWYTHINFAFALINPVTFRMAEMDEGTASRYKRVSALKKKSPGLEVWIVIGGWAMNDPGLYRTTFSDLAKSTANQDKFFDSLLTFLAANDYDGVDIDWEYPVAEDRGGVPEDFDNYVIVSSNEADVSLSFQPASYWYLRGFNIQRLEPLVDWFNIMTYDIHGVWDSTVKSIGSYAYAHTNLTEIEMGLNLLWRNNINPERVVLGLGFYGRSFTMKDPSCMKAGCPFTSGANGGDCTGTPGVLSAGEINAIIEKGATVTFDPVAAVKVVTWDSNQWVSWDGAETLKLKIEYANKRCLGGTMVWAIDLDDGTLIEELGGNLNRTIEMTFNLNPAAVPDWNWPEGLDKDEL</sequence>
<evidence type="ECO:0000256" key="10">
    <source>
        <dbReference type="ARBA" id="ARBA00023326"/>
    </source>
</evidence>
<dbReference type="STRING" id="1573173.A0A166ZKX5"/>
<dbReference type="Gene3D" id="3.10.50.10">
    <property type="match status" value="1"/>
</dbReference>
<evidence type="ECO:0000256" key="1">
    <source>
        <dbReference type="ARBA" id="ARBA00000822"/>
    </source>
</evidence>
<dbReference type="InterPro" id="IPR050314">
    <property type="entry name" value="Glycosyl_Hydrlase_18"/>
</dbReference>
<organism evidence="14 15">
    <name type="scientific">Colletotrichum incanum</name>
    <name type="common">Soybean anthracnose fungus</name>
    <dbReference type="NCBI Taxonomy" id="1573173"/>
    <lineage>
        <taxon>Eukaryota</taxon>
        <taxon>Fungi</taxon>
        <taxon>Dikarya</taxon>
        <taxon>Ascomycota</taxon>
        <taxon>Pezizomycotina</taxon>
        <taxon>Sordariomycetes</taxon>
        <taxon>Hypocreomycetidae</taxon>
        <taxon>Glomerellales</taxon>
        <taxon>Glomerellaceae</taxon>
        <taxon>Colletotrichum</taxon>
        <taxon>Colletotrichum spaethianum species complex</taxon>
    </lineage>
</organism>
<dbReference type="Pfam" id="PF00704">
    <property type="entry name" value="Glyco_hydro_18"/>
    <property type="match status" value="1"/>
</dbReference>
<dbReference type="SMART" id="SM00636">
    <property type="entry name" value="Glyco_18"/>
    <property type="match status" value="1"/>
</dbReference>
<dbReference type="EMBL" id="LFIW01002162">
    <property type="protein sequence ID" value="KZL79051.1"/>
    <property type="molecule type" value="Genomic_DNA"/>
</dbReference>
<dbReference type="GO" id="GO:0008061">
    <property type="term" value="F:chitin binding"/>
    <property type="evidence" value="ECO:0007669"/>
    <property type="project" value="InterPro"/>
</dbReference>
<gene>
    <name evidence="14" type="ORF">CI238_06888</name>
</gene>
<dbReference type="Gene3D" id="3.20.20.80">
    <property type="entry name" value="Glycosidases"/>
    <property type="match status" value="1"/>
</dbReference>
<proteinExistence type="inferred from homology"/>
<evidence type="ECO:0000259" key="13">
    <source>
        <dbReference type="PROSITE" id="PS51910"/>
    </source>
</evidence>
<evidence type="ECO:0000256" key="12">
    <source>
        <dbReference type="SAM" id="SignalP"/>
    </source>
</evidence>
<reference evidence="14 15" key="1">
    <citation type="submission" date="2015-06" db="EMBL/GenBank/DDBJ databases">
        <title>Survival trade-offs in plant roots during colonization by closely related pathogenic and mutualistic fungi.</title>
        <authorList>
            <person name="Hacquard S."/>
            <person name="Kracher B."/>
            <person name="Hiruma K."/>
            <person name="Weinman A."/>
            <person name="Muench P."/>
            <person name="Garrido Oter R."/>
            <person name="Ver Loren van Themaat E."/>
            <person name="Dallerey J.-F."/>
            <person name="Damm U."/>
            <person name="Henrissat B."/>
            <person name="Lespinet O."/>
            <person name="Thon M."/>
            <person name="Kemen E."/>
            <person name="McHardy A.C."/>
            <person name="Schulze-Lefert P."/>
            <person name="O'Connell R.J."/>
        </authorList>
    </citation>
    <scope>NUCLEOTIDE SEQUENCE [LARGE SCALE GENOMIC DNA]</scope>
    <source>
        <strain evidence="14 15">MAFF 238704</strain>
    </source>
</reference>
<dbReference type="InterPro" id="IPR001579">
    <property type="entry name" value="Glyco_hydro_18_chit_AS"/>
</dbReference>
<feature type="signal peptide" evidence="12">
    <location>
        <begin position="1"/>
        <end position="30"/>
    </location>
</feature>
<dbReference type="GO" id="GO:0005576">
    <property type="term" value="C:extracellular region"/>
    <property type="evidence" value="ECO:0007669"/>
    <property type="project" value="UniProtKB-SubCell"/>
</dbReference>
<comment type="catalytic activity">
    <reaction evidence="1">
        <text>Random endo-hydrolysis of N-acetyl-beta-D-glucosaminide (1-&gt;4)-beta-linkages in chitin and chitodextrins.</text>
        <dbReference type="EC" id="3.2.1.14"/>
    </reaction>
</comment>
<dbReference type="EC" id="3.2.1.14" evidence="4"/>
<keyword evidence="7" id="KW-0146">Chitin degradation</keyword>
<feature type="domain" description="GH18" evidence="13">
    <location>
        <begin position="145"/>
        <end position="494"/>
    </location>
</feature>
<keyword evidence="5" id="KW-0964">Secreted</keyword>
<dbReference type="PROSITE" id="PS01095">
    <property type="entry name" value="GH18_1"/>
    <property type="match status" value="1"/>
</dbReference>
<dbReference type="GO" id="GO:0008843">
    <property type="term" value="F:endochitinase activity"/>
    <property type="evidence" value="ECO:0007669"/>
    <property type="project" value="UniProtKB-EC"/>
</dbReference>
<dbReference type="SUPFAM" id="SSF51445">
    <property type="entry name" value="(Trans)glycosidases"/>
    <property type="match status" value="1"/>
</dbReference>
<keyword evidence="8" id="KW-0119">Carbohydrate metabolism</keyword>
<dbReference type="GO" id="GO:0000272">
    <property type="term" value="P:polysaccharide catabolic process"/>
    <property type="evidence" value="ECO:0007669"/>
    <property type="project" value="UniProtKB-KW"/>
</dbReference>
<evidence type="ECO:0000256" key="2">
    <source>
        <dbReference type="ARBA" id="ARBA00004613"/>
    </source>
</evidence>
<evidence type="ECO:0000313" key="15">
    <source>
        <dbReference type="Proteomes" id="UP000076584"/>
    </source>
</evidence>
<keyword evidence="6 11" id="KW-0378">Hydrolase</keyword>
<comment type="similarity">
    <text evidence="3">Belongs to the glycosyl hydrolase 18 family. Chitinase class V subfamily.</text>
</comment>
<evidence type="ECO:0000256" key="3">
    <source>
        <dbReference type="ARBA" id="ARBA00008682"/>
    </source>
</evidence>
<keyword evidence="9 11" id="KW-0326">Glycosidase</keyword>
<feature type="chain" id="PRO_5007883237" description="chitinase" evidence="12">
    <location>
        <begin position="31"/>
        <end position="520"/>
    </location>
</feature>
<evidence type="ECO:0000256" key="4">
    <source>
        <dbReference type="ARBA" id="ARBA00012729"/>
    </source>
</evidence>
<dbReference type="InterPro" id="IPR011583">
    <property type="entry name" value="Chitinase_II/V-like_cat"/>
</dbReference>
<comment type="caution">
    <text evidence="14">The sequence shown here is derived from an EMBL/GenBank/DDBJ whole genome shotgun (WGS) entry which is preliminary data.</text>
</comment>
<accession>A0A166ZKX5</accession>
<dbReference type="InterPro" id="IPR029070">
    <property type="entry name" value="Chitinase_insertion_sf"/>
</dbReference>
<dbReference type="InterPro" id="IPR001223">
    <property type="entry name" value="Glyco_hydro18_cat"/>
</dbReference>
<dbReference type="PANTHER" id="PTHR11177">
    <property type="entry name" value="CHITINASE"/>
    <property type="match status" value="1"/>
</dbReference>
<name>A0A166ZKX5_COLIC</name>
<evidence type="ECO:0000256" key="11">
    <source>
        <dbReference type="RuleBase" id="RU000489"/>
    </source>
</evidence>
<keyword evidence="12" id="KW-0732">Signal</keyword>
<dbReference type="PANTHER" id="PTHR11177:SF333">
    <property type="entry name" value="CHITINASE"/>
    <property type="match status" value="1"/>
</dbReference>
<dbReference type="GO" id="GO:0006032">
    <property type="term" value="P:chitin catabolic process"/>
    <property type="evidence" value="ECO:0007669"/>
    <property type="project" value="UniProtKB-KW"/>
</dbReference>
<dbReference type="SUPFAM" id="SSF54556">
    <property type="entry name" value="Chitinase insertion domain"/>
    <property type="match status" value="1"/>
</dbReference>
<protein>
    <recommendedName>
        <fullName evidence="4">chitinase</fullName>
        <ecNumber evidence="4">3.2.1.14</ecNumber>
    </recommendedName>
</protein>
<evidence type="ECO:0000256" key="9">
    <source>
        <dbReference type="ARBA" id="ARBA00023295"/>
    </source>
</evidence>
<evidence type="ECO:0000313" key="14">
    <source>
        <dbReference type="EMBL" id="KZL79051.1"/>
    </source>
</evidence>
<dbReference type="AlphaFoldDB" id="A0A166ZKX5"/>
<keyword evidence="10" id="KW-0624">Polysaccharide degradation</keyword>
<evidence type="ECO:0000256" key="8">
    <source>
        <dbReference type="ARBA" id="ARBA00023277"/>
    </source>
</evidence>
<dbReference type="InterPro" id="IPR017853">
    <property type="entry name" value="GH"/>
</dbReference>
<evidence type="ECO:0000256" key="6">
    <source>
        <dbReference type="ARBA" id="ARBA00022801"/>
    </source>
</evidence>
<dbReference type="Proteomes" id="UP000076584">
    <property type="component" value="Unassembled WGS sequence"/>
</dbReference>
<keyword evidence="15" id="KW-1185">Reference proteome</keyword>
<evidence type="ECO:0000256" key="5">
    <source>
        <dbReference type="ARBA" id="ARBA00022525"/>
    </source>
</evidence>
<evidence type="ECO:0000256" key="7">
    <source>
        <dbReference type="ARBA" id="ARBA00023024"/>
    </source>
</evidence>
<dbReference type="PROSITE" id="PS51910">
    <property type="entry name" value="GH18_2"/>
    <property type="match status" value="1"/>
</dbReference>